<sequence>MNIEEYRLYCLSKKGVTESIPFSKLPNVLVFKVKGKMFTATDINTFDSFSIKCEPETIEELRLQYDALEEPPYFSKKHWSRVVVDGSISDKILYEWLDISYRLVVAKLTKKERLELEHL</sequence>
<keyword evidence="2" id="KW-1185">Reference proteome</keyword>
<dbReference type="RefSeq" id="WP_135874267.1">
    <property type="nucleotide sequence ID" value="NZ_SRSO01000001.1"/>
</dbReference>
<dbReference type="SUPFAM" id="SSF142906">
    <property type="entry name" value="YjbR-like"/>
    <property type="match status" value="1"/>
</dbReference>
<dbReference type="InterPro" id="IPR058532">
    <property type="entry name" value="YjbR/MT2646/Rv2570-like"/>
</dbReference>
<keyword evidence="1" id="KW-0238">DNA-binding</keyword>
<dbReference type="GO" id="GO:0003677">
    <property type="term" value="F:DNA binding"/>
    <property type="evidence" value="ECO:0007669"/>
    <property type="project" value="UniProtKB-KW"/>
</dbReference>
<name>A0A4S1E234_9FLAO</name>
<dbReference type="OrthoDB" id="9789813at2"/>
<proteinExistence type="predicted"/>
<gene>
    <name evidence="1" type="ORF">EM932_00170</name>
</gene>
<dbReference type="AlphaFoldDB" id="A0A4S1E234"/>
<comment type="caution">
    <text evidence="1">The sequence shown here is derived from an EMBL/GenBank/DDBJ whole genome shotgun (WGS) entry which is preliminary data.</text>
</comment>
<dbReference type="InterPro" id="IPR038056">
    <property type="entry name" value="YjbR-like_sf"/>
</dbReference>
<accession>A0A4S1E234</accession>
<dbReference type="Pfam" id="PF04237">
    <property type="entry name" value="YjbR"/>
    <property type="match status" value="1"/>
</dbReference>
<organism evidence="1 2">
    <name type="scientific">Flavivirga rizhaonensis</name>
    <dbReference type="NCBI Taxonomy" id="2559571"/>
    <lineage>
        <taxon>Bacteria</taxon>
        <taxon>Pseudomonadati</taxon>
        <taxon>Bacteroidota</taxon>
        <taxon>Flavobacteriia</taxon>
        <taxon>Flavobacteriales</taxon>
        <taxon>Flavobacteriaceae</taxon>
        <taxon>Flavivirga</taxon>
    </lineage>
</organism>
<dbReference type="PANTHER" id="PTHR35145">
    <property type="entry name" value="CYTOPLASMIC PROTEIN-RELATED"/>
    <property type="match status" value="1"/>
</dbReference>
<dbReference type="PANTHER" id="PTHR35145:SF1">
    <property type="entry name" value="CYTOPLASMIC PROTEIN"/>
    <property type="match status" value="1"/>
</dbReference>
<evidence type="ECO:0000313" key="2">
    <source>
        <dbReference type="Proteomes" id="UP000307602"/>
    </source>
</evidence>
<evidence type="ECO:0000313" key="1">
    <source>
        <dbReference type="EMBL" id="TGV04579.1"/>
    </source>
</evidence>
<dbReference type="Gene3D" id="3.90.1150.30">
    <property type="match status" value="1"/>
</dbReference>
<protein>
    <submittedName>
        <fullName evidence="1">MmcQ/YjbR family DNA-binding protein</fullName>
    </submittedName>
</protein>
<dbReference type="Proteomes" id="UP000307602">
    <property type="component" value="Unassembled WGS sequence"/>
</dbReference>
<dbReference type="InterPro" id="IPR007351">
    <property type="entry name" value="YjbR"/>
</dbReference>
<reference evidence="1 2" key="1">
    <citation type="submission" date="2019-04" db="EMBL/GenBank/DDBJ databases">
        <authorList>
            <person name="Liu A."/>
        </authorList>
    </citation>
    <scope>NUCLEOTIDE SEQUENCE [LARGE SCALE GENOMIC DNA]</scope>
    <source>
        <strain evidence="1 2">RZ03</strain>
    </source>
</reference>
<dbReference type="EMBL" id="SRSO01000001">
    <property type="protein sequence ID" value="TGV04579.1"/>
    <property type="molecule type" value="Genomic_DNA"/>
</dbReference>